<reference evidence="3" key="1">
    <citation type="submission" date="2023-07" db="EMBL/GenBank/DDBJ databases">
        <authorList>
            <person name="Stuckert A."/>
        </authorList>
    </citation>
    <scope>NUCLEOTIDE SEQUENCE</scope>
</reference>
<evidence type="ECO:0000313" key="3">
    <source>
        <dbReference type="EMBL" id="CAJ0949657.1"/>
    </source>
</evidence>
<evidence type="ECO:0000313" key="4">
    <source>
        <dbReference type="Proteomes" id="UP001176940"/>
    </source>
</evidence>
<dbReference type="EMBL" id="CAUEEQ010030454">
    <property type="protein sequence ID" value="CAJ0949657.1"/>
    <property type="molecule type" value="Genomic_DNA"/>
</dbReference>
<evidence type="ECO:0000256" key="1">
    <source>
        <dbReference type="SAM" id="MobiDB-lite"/>
    </source>
</evidence>
<feature type="region of interest" description="Disordered" evidence="1">
    <location>
        <begin position="93"/>
        <end position="113"/>
    </location>
</feature>
<dbReference type="InterPro" id="IPR031833">
    <property type="entry name" value="DUF4748"/>
</dbReference>
<name>A0ABN9LZ58_9NEOB</name>
<keyword evidence="2" id="KW-0472">Membrane</keyword>
<gene>
    <name evidence="3" type="ORF">RIMI_LOCUS12692976</name>
</gene>
<proteinExistence type="predicted"/>
<keyword evidence="4" id="KW-1185">Reference proteome</keyword>
<evidence type="ECO:0008006" key="5">
    <source>
        <dbReference type="Google" id="ProtNLM"/>
    </source>
</evidence>
<feature type="compositionally biased region" description="Basic and acidic residues" evidence="1">
    <location>
        <begin position="95"/>
        <end position="113"/>
    </location>
</feature>
<feature type="region of interest" description="Disordered" evidence="1">
    <location>
        <begin position="1"/>
        <end position="39"/>
    </location>
</feature>
<comment type="caution">
    <text evidence="3">The sequence shown here is derived from an EMBL/GenBank/DDBJ whole genome shotgun (WGS) entry which is preliminary data.</text>
</comment>
<feature type="transmembrane region" description="Helical" evidence="2">
    <location>
        <begin position="61"/>
        <end position="78"/>
    </location>
</feature>
<protein>
    <recommendedName>
        <fullName evidence="5">Hydrolase PNKD</fullName>
    </recommendedName>
</protein>
<sequence length="113" mass="12718">MCDGAGSIYRRTNVPRPSIAESGKSVHTTPPSRAPKNEAEEYKSNLYIAGAKPQNPMKKVGYAWVIGFPSGILLFLFAKNKVDKRRVVQMKARQRMRDANKGEYTSERFTRPA</sequence>
<organism evidence="3 4">
    <name type="scientific">Ranitomeya imitator</name>
    <name type="common">mimic poison frog</name>
    <dbReference type="NCBI Taxonomy" id="111125"/>
    <lineage>
        <taxon>Eukaryota</taxon>
        <taxon>Metazoa</taxon>
        <taxon>Chordata</taxon>
        <taxon>Craniata</taxon>
        <taxon>Vertebrata</taxon>
        <taxon>Euteleostomi</taxon>
        <taxon>Amphibia</taxon>
        <taxon>Batrachia</taxon>
        <taxon>Anura</taxon>
        <taxon>Neobatrachia</taxon>
        <taxon>Hyloidea</taxon>
        <taxon>Dendrobatidae</taxon>
        <taxon>Dendrobatinae</taxon>
        <taxon>Ranitomeya</taxon>
    </lineage>
</organism>
<keyword evidence="2" id="KW-1133">Transmembrane helix</keyword>
<accession>A0ABN9LZ58</accession>
<dbReference type="Proteomes" id="UP001176940">
    <property type="component" value="Unassembled WGS sequence"/>
</dbReference>
<keyword evidence="2" id="KW-0812">Transmembrane</keyword>
<dbReference type="Pfam" id="PF15932">
    <property type="entry name" value="DUF4748"/>
    <property type="match status" value="1"/>
</dbReference>
<evidence type="ECO:0000256" key="2">
    <source>
        <dbReference type="SAM" id="Phobius"/>
    </source>
</evidence>